<dbReference type="EMBL" id="JBHSQO010000017">
    <property type="protein sequence ID" value="MFC6091229.1"/>
    <property type="molecule type" value="Genomic_DNA"/>
</dbReference>
<dbReference type="GO" id="GO:0004674">
    <property type="term" value="F:protein serine/threonine kinase activity"/>
    <property type="evidence" value="ECO:0007669"/>
    <property type="project" value="UniProtKB-EC"/>
</dbReference>
<dbReference type="InterPro" id="IPR017441">
    <property type="entry name" value="Protein_kinase_ATP_BS"/>
</dbReference>
<evidence type="ECO:0000256" key="6">
    <source>
        <dbReference type="ARBA" id="ARBA00022840"/>
    </source>
</evidence>
<evidence type="ECO:0000313" key="9">
    <source>
        <dbReference type="EMBL" id="MFC6091229.1"/>
    </source>
</evidence>
<dbReference type="EC" id="2.7.11.1" evidence="1"/>
<sequence length="284" mass="30378">MADEVFGPYRIGRLLGRGGMGEVHRAHDVVHDRVVALKRLAPALNDDDAFRARFRREAQVVARLREPHVIPIHAYGEIDGRLYLDMRLVEGSDLTDVIARGPLEPERAVRIVEQVASALDAAHADGLVHRDVKPSNVLVAPGDFVYLVDFGIARSASPSETHITASGDVIGTLDHMAPERFENGPVDARTDVYALACVLFACLSGRRPFEVDGTAAQIWAHLREAPPKARDLNPAVPAALDHVIARGMAKDPADRHGSAGALDAAARAALAAAPPAGPAAPWTP</sequence>
<dbReference type="PROSITE" id="PS00107">
    <property type="entry name" value="PROTEIN_KINASE_ATP"/>
    <property type="match status" value="1"/>
</dbReference>
<dbReference type="PROSITE" id="PS50011">
    <property type="entry name" value="PROTEIN_KINASE_DOM"/>
    <property type="match status" value="1"/>
</dbReference>
<organism evidence="9 10">
    <name type="scientific">Saccharothrix lopnurensis</name>
    <dbReference type="NCBI Taxonomy" id="1670621"/>
    <lineage>
        <taxon>Bacteria</taxon>
        <taxon>Bacillati</taxon>
        <taxon>Actinomycetota</taxon>
        <taxon>Actinomycetes</taxon>
        <taxon>Pseudonocardiales</taxon>
        <taxon>Pseudonocardiaceae</taxon>
        <taxon>Saccharothrix</taxon>
    </lineage>
</organism>
<feature type="domain" description="Protein kinase" evidence="8">
    <location>
        <begin position="9"/>
        <end position="270"/>
    </location>
</feature>
<name>A0ABW1P8A3_9PSEU</name>
<dbReference type="InterPro" id="IPR000719">
    <property type="entry name" value="Prot_kinase_dom"/>
</dbReference>
<dbReference type="RefSeq" id="WP_380637432.1">
    <property type="nucleotide sequence ID" value="NZ_JBHSQO010000017.1"/>
</dbReference>
<dbReference type="PROSITE" id="PS00108">
    <property type="entry name" value="PROTEIN_KINASE_ST"/>
    <property type="match status" value="1"/>
</dbReference>
<feature type="binding site" evidence="7">
    <location>
        <position position="38"/>
    </location>
    <ligand>
        <name>ATP</name>
        <dbReference type="ChEBI" id="CHEBI:30616"/>
    </ligand>
</feature>
<keyword evidence="6 7" id="KW-0067">ATP-binding</keyword>
<keyword evidence="2" id="KW-0723">Serine/threonine-protein kinase</keyword>
<keyword evidence="3 9" id="KW-0808">Transferase</keyword>
<evidence type="ECO:0000313" key="10">
    <source>
        <dbReference type="Proteomes" id="UP001596220"/>
    </source>
</evidence>
<dbReference type="SMART" id="SM00220">
    <property type="entry name" value="S_TKc"/>
    <property type="match status" value="1"/>
</dbReference>
<dbReference type="Gene3D" id="1.10.510.10">
    <property type="entry name" value="Transferase(Phosphotransferase) domain 1"/>
    <property type="match status" value="1"/>
</dbReference>
<feature type="non-terminal residue" evidence="9">
    <location>
        <position position="284"/>
    </location>
</feature>
<evidence type="ECO:0000259" key="8">
    <source>
        <dbReference type="PROSITE" id="PS50011"/>
    </source>
</evidence>
<dbReference type="PANTHER" id="PTHR43289">
    <property type="entry name" value="MITOGEN-ACTIVATED PROTEIN KINASE KINASE KINASE 20-RELATED"/>
    <property type="match status" value="1"/>
</dbReference>
<comment type="caution">
    <text evidence="9">The sequence shown here is derived from an EMBL/GenBank/DDBJ whole genome shotgun (WGS) entry which is preliminary data.</text>
</comment>
<proteinExistence type="predicted"/>
<keyword evidence="10" id="KW-1185">Reference proteome</keyword>
<accession>A0ABW1P8A3</accession>
<evidence type="ECO:0000256" key="5">
    <source>
        <dbReference type="ARBA" id="ARBA00022777"/>
    </source>
</evidence>
<dbReference type="Proteomes" id="UP001596220">
    <property type="component" value="Unassembled WGS sequence"/>
</dbReference>
<dbReference type="Gene3D" id="3.30.200.20">
    <property type="entry name" value="Phosphorylase Kinase, domain 1"/>
    <property type="match status" value="1"/>
</dbReference>
<evidence type="ECO:0000256" key="4">
    <source>
        <dbReference type="ARBA" id="ARBA00022741"/>
    </source>
</evidence>
<keyword evidence="5 9" id="KW-0418">Kinase</keyword>
<dbReference type="InterPro" id="IPR008271">
    <property type="entry name" value="Ser/Thr_kinase_AS"/>
</dbReference>
<dbReference type="CDD" id="cd14014">
    <property type="entry name" value="STKc_PknB_like"/>
    <property type="match status" value="1"/>
</dbReference>
<reference evidence="10" key="1">
    <citation type="journal article" date="2019" name="Int. J. Syst. Evol. Microbiol.">
        <title>The Global Catalogue of Microorganisms (GCM) 10K type strain sequencing project: providing services to taxonomists for standard genome sequencing and annotation.</title>
        <authorList>
            <consortium name="The Broad Institute Genomics Platform"/>
            <consortium name="The Broad Institute Genome Sequencing Center for Infectious Disease"/>
            <person name="Wu L."/>
            <person name="Ma J."/>
        </authorList>
    </citation>
    <scope>NUCLEOTIDE SEQUENCE [LARGE SCALE GENOMIC DNA]</scope>
    <source>
        <strain evidence="10">CGMCC 4.7246</strain>
    </source>
</reference>
<evidence type="ECO:0000256" key="2">
    <source>
        <dbReference type="ARBA" id="ARBA00022527"/>
    </source>
</evidence>
<evidence type="ECO:0000256" key="1">
    <source>
        <dbReference type="ARBA" id="ARBA00012513"/>
    </source>
</evidence>
<dbReference type="SUPFAM" id="SSF56112">
    <property type="entry name" value="Protein kinase-like (PK-like)"/>
    <property type="match status" value="1"/>
</dbReference>
<dbReference type="PANTHER" id="PTHR43289:SF6">
    <property type="entry name" value="SERINE_THREONINE-PROTEIN KINASE NEKL-3"/>
    <property type="match status" value="1"/>
</dbReference>
<evidence type="ECO:0000256" key="3">
    <source>
        <dbReference type="ARBA" id="ARBA00022679"/>
    </source>
</evidence>
<evidence type="ECO:0000256" key="7">
    <source>
        <dbReference type="PROSITE-ProRule" id="PRU10141"/>
    </source>
</evidence>
<keyword evidence="4 7" id="KW-0547">Nucleotide-binding</keyword>
<protein>
    <recommendedName>
        <fullName evidence="1">non-specific serine/threonine protein kinase</fullName>
        <ecNumber evidence="1">2.7.11.1</ecNumber>
    </recommendedName>
</protein>
<dbReference type="InterPro" id="IPR011009">
    <property type="entry name" value="Kinase-like_dom_sf"/>
</dbReference>
<gene>
    <name evidence="9" type="ORF">ACFP3R_18290</name>
</gene>
<dbReference type="Pfam" id="PF00069">
    <property type="entry name" value="Pkinase"/>
    <property type="match status" value="1"/>
</dbReference>